<organism evidence="6 7">
    <name type="scientific">Rhododendron williamsianum</name>
    <dbReference type="NCBI Taxonomy" id="262921"/>
    <lineage>
        <taxon>Eukaryota</taxon>
        <taxon>Viridiplantae</taxon>
        <taxon>Streptophyta</taxon>
        <taxon>Embryophyta</taxon>
        <taxon>Tracheophyta</taxon>
        <taxon>Spermatophyta</taxon>
        <taxon>Magnoliopsida</taxon>
        <taxon>eudicotyledons</taxon>
        <taxon>Gunneridae</taxon>
        <taxon>Pentapetalae</taxon>
        <taxon>asterids</taxon>
        <taxon>Ericales</taxon>
        <taxon>Ericaceae</taxon>
        <taxon>Ericoideae</taxon>
        <taxon>Rhodoreae</taxon>
        <taxon>Rhododendron</taxon>
    </lineage>
</organism>
<evidence type="ECO:0000256" key="3">
    <source>
        <dbReference type="ARBA" id="ARBA00038471"/>
    </source>
</evidence>
<feature type="non-terminal residue" evidence="6">
    <location>
        <position position="1"/>
    </location>
</feature>
<keyword evidence="2" id="KW-1015">Disulfide bond</keyword>
<feature type="domain" description="Pectinesterase inhibitor" evidence="5">
    <location>
        <begin position="22"/>
        <end position="169"/>
    </location>
</feature>
<dbReference type="InterPro" id="IPR035513">
    <property type="entry name" value="Invertase/methylesterase_inhib"/>
</dbReference>
<dbReference type="InterPro" id="IPR034086">
    <property type="entry name" value="PMEI_plant"/>
</dbReference>
<evidence type="ECO:0000313" key="7">
    <source>
        <dbReference type="Proteomes" id="UP000428333"/>
    </source>
</evidence>
<comment type="similarity">
    <text evidence="3">Belongs to the PMEI family.</text>
</comment>
<dbReference type="Gene3D" id="1.20.140.40">
    <property type="entry name" value="Invertase/pectin methylesterase inhibitor family protein"/>
    <property type="match status" value="1"/>
</dbReference>
<evidence type="ECO:0000256" key="2">
    <source>
        <dbReference type="ARBA" id="ARBA00023157"/>
    </source>
</evidence>
<proteinExistence type="inferred from homology"/>
<keyword evidence="1 4" id="KW-0732">Signal</keyword>
<name>A0A6A4LC45_9ERIC</name>
<dbReference type="CDD" id="cd15797">
    <property type="entry name" value="PMEI"/>
    <property type="match status" value="1"/>
</dbReference>
<dbReference type="InterPro" id="IPR052421">
    <property type="entry name" value="PCW_Enzyme_Inhibitor"/>
</dbReference>
<protein>
    <recommendedName>
        <fullName evidence="5">Pectinesterase inhibitor domain-containing protein</fullName>
    </recommendedName>
</protein>
<feature type="chain" id="PRO_5025456588" description="Pectinesterase inhibitor domain-containing protein" evidence="4">
    <location>
        <begin position="24"/>
        <end position="176"/>
    </location>
</feature>
<dbReference type="PANTHER" id="PTHR36710">
    <property type="entry name" value="PECTINESTERASE INHIBITOR-LIKE"/>
    <property type="match status" value="1"/>
</dbReference>
<dbReference type="InterPro" id="IPR006501">
    <property type="entry name" value="Pectinesterase_inhib_dom"/>
</dbReference>
<reference evidence="6 7" key="1">
    <citation type="journal article" date="2019" name="Genome Biol. Evol.">
        <title>The Rhododendron genome and chromosomal organization provide insight into shared whole-genome duplications across the heath family (Ericaceae).</title>
        <authorList>
            <person name="Soza V.L."/>
            <person name="Lindsley D."/>
            <person name="Waalkes A."/>
            <person name="Ramage E."/>
            <person name="Patwardhan R.P."/>
            <person name="Burton J.N."/>
            <person name="Adey A."/>
            <person name="Kumar A."/>
            <person name="Qiu R."/>
            <person name="Shendure J."/>
            <person name="Hall B."/>
        </authorList>
    </citation>
    <scope>NUCLEOTIDE SEQUENCE [LARGE SCALE GENOMIC DNA]</scope>
    <source>
        <strain evidence="6">RSF 1966-606</strain>
    </source>
</reference>
<dbReference type="OrthoDB" id="764172at2759"/>
<accession>A0A6A4LC45</accession>
<dbReference type="PANTHER" id="PTHR36710:SF18">
    <property type="entry name" value="PECTINESTERASE INHIBITOR 5-RELATED"/>
    <property type="match status" value="1"/>
</dbReference>
<evidence type="ECO:0000256" key="1">
    <source>
        <dbReference type="ARBA" id="ARBA00022729"/>
    </source>
</evidence>
<dbReference type="SUPFAM" id="SSF101148">
    <property type="entry name" value="Plant invertase/pectin methylesterase inhibitor"/>
    <property type="match status" value="1"/>
</dbReference>
<dbReference type="GO" id="GO:0046910">
    <property type="term" value="F:pectinesterase inhibitor activity"/>
    <property type="evidence" value="ECO:0007669"/>
    <property type="project" value="InterPro"/>
</dbReference>
<gene>
    <name evidence="6" type="ORF">C3L33_12969</name>
</gene>
<feature type="signal peptide" evidence="4">
    <location>
        <begin position="1"/>
        <end position="23"/>
    </location>
</feature>
<dbReference type="Proteomes" id="UP000428333">
    <property type="component" value="Linkage Group LG07"/>
</dbReference>
<dbReference type="EMBL" id="QEFC01001867">
    <property type="protein sequence ID" value="KAE9455135.1"/>
    <property type="molecule type" value="Genomic_DNA"/>
</dbReference>
<dbReference type="SMART" id="SM00856">
    <property type="entry name" value="PMEI"/>
    <property type="match status" value="1"/>
</dbReference>
<evidence type="ECO:0000256" key="4">
    <source>
        <dbReference type="SAM" id="SignalP"/>
    </source>
</evidence>
<sequence>MAFALRLSFLLLVFCLSISTVLTADLVDVVCAKTTYPSFCESALSSDGRSATTNLIGLGNVAVDLAYANTKATFAKINRLKGQTKDVELKKRLDSCLTHYTTVIAKYCVYAGKSLDVRDYRGMYVAGDLLTIDAFKCDRVIFSSPPSYPCPVAFEDTKTSLIGDIIRTIPHILETK</sequence>
<evidence type="ECO:0000313" key="6">
    <source>
        <dbReference type="EMBL" id="KAE9455135.1"/>
    </source>
</evidence>
<dbReference type="AlphaFoldDB" id="A0A6A4LC45"/>
<keyword evidence="7" id="KW-1185">Reference proteome</keyword>
<dbReference type="NCBIfam" id="TIGR01614">
    <property type="entry name" value="PME_inhib"/>
    <property type="match status" value="1"/>
</dbReference>
<dbReference type="Pfam" id="PF04043">
    <property type="entry name" value="PMEI"/>
    <property type="match status" value="1"/>
</dbReference>
<comment type="caution">
    <text evidence="6">The sequence shown here is derived from an EMBL/GenBank/DDBJ whole genome shotgun (WGS) entry which is preliminary data.</text>
</comment>
<evidence type="ECO:0000259" key="5">
    <source>
        <dbReference type="SMART" id="SM00856"/>
    </source>
</evidence>